<dbReference type="EMBL" id="JAUSTI010000019">
    <property type="protein sequence ID" value="MDQ0173390.1"/>
    <property type="molecule type" value="Genomic_DNA"/>
</dbReference>
<evidence type="ECO:0000313" key="3">
    <source>
        <dbReference type="Proteomes" id="UP001233836"/>
    </source>
</evidence>
<reference evidence="2 3" key="1">
    <citation type="submission" date="2023-07" db="EMBL/GenBank/DDBJ databases">
        <title>Sorghum-associated microbial communities from plants grown in Nebraska, USA.</title>
        <authorList>
            <person name="Schachtman D."/>
        </authorList>
    </citation>
    <scope>NUCLEOTIDE SEQUENCE [LARGE SCALE GENOMIC DNA]</scope>
    <source>
        <strain evidence="2 3">DS1314</strain>
    </source>
</reference>
<evidence type="ECO:0000256" key="1">
    <source>
        <dbReference type="SAM" id="Phobius"/>
    </source>
</evidence>
<dbReference type="InterPro" id="IPR010390">
    <property type="entry name" value="ABC-2_transporter-like"/>
</dbReference>
<feature type="transmembrane region" description="Helical" evidence="1">
    <location>
        <begin position="192"/>
        <end position="222"/>
    </location>
</feature>
<feature type="transmembrane region" description="Helical" evidence="1">
    <location>
        <begin position="229"/>
        <end position="249"/>
    </location>
</feature>
<dbReference type="PANTHER" id="PTHR36833:SF1">
    <property type="entry name" value="INTEGRAL MEMBRANE TRANSPORT PROTEIN"/>
    <property type="match status" value="1"/>
</dbReference>
<proteinExistence type="predicted"/>
<name>A0ABT9WJN6_9BACL</name>
<keyword evidence="1" id="KW-0812">Transmembrane</keyword>
<dbReference type="Pfam" id="PF06182">
    <property type="entry name" value="ABC2_membrane_6"/>
    <property type="match status" value="1"/>
</dbReference>
<dbReference type="RefSeq" id="WP_307220367.1">
    <property type="nucleotide sequence ID" value="NZ_JAUSTI010000019.1"/>
</dbReference>
<sequence length="261" mass="30016">MKHYIWLYLRMLAVNIKSQLSFKADFWIMFLSGSLSQILNIIFIFVLFNRIPTLAGWDMWEIAFMLSLFYITEGLASIFFEGTWSLPSIVNRGEFDRLLLRPIPTVIQIFTLGFGPQGVGNVLLGLTILVYSFKETAMELTPSNIVLLSFSILFGVIIRVAINLITSITSFWTKNGNPIMMASNSILEFSKYPISIYILPIKILLLLIPYSYITFIPAALFFEKEFWKYLFYLFPVVTVYIILVAKLVLKLALNKYESFGN</sequence>
<keyword evidence="3" id="KW-1185">Reference proteome</keyword>
<accession>A0ABT9WJN6</accession>
<evidence type="ECO:0000313" key="2">
    <source>
        <dbReference type="EMBL" id="MDQ0173390.1"/>
    </source>
</evidence>
<protein>
    <submittedName>
        <fullName evidence="2">ABC-2 type transport system permease protein</fullName>
    </submittedName>
</protein>
<feature type="transmembrane region" description="Helical" evidence="1">
    <location>
        <begin position="26"/>
        <end position="48"/>
    </location>
</feature>
<dbReference type="Proteomes" id="UP001233836">
    <property type="component" value="Unassembled WGS sequence"/>
</dbReference>
<feature type="transmembrane region" description="Helical" evidence="1">
    <location>
        <begin position="106"/>
        <end position="133"/>
    </location>
</feature>
<organism evidence="2 3">
    <name type="scientific">Paenibacillus tundrae</name>
    <dbReference type="NCBI Taxonomy" id="528187"/>
    <lineage>
        <taxon>Bacteria</taxon>
        <taxon>Bacillati</taxon>
        <taxon>Bacillota</taxon>
        <taxon>Bacilli</taxon>
        <taxon>Bacillales</taxon>
        <taxon>Paenibacillaceae</taxon>
        <taxon>Paenibacillus</taxon>
    </lineage>
</organism>
<keyword evidence="1" id="KW-0472">Membrane</keyword>
<feature type="transmembrane region" description="Helical" evidence="1">
    <location>
        <begin position="145"/>
        <end position="172"/>
    </location>
</feature>
<keyword evidence="1" id="KW-1133">Transmembrane helix</keyword>
<dbReference type="PANTHER" id="PTHR36833">
    <property type="entry name" value="SLR0610 PROTEIN-RELATED"/>
    <property type="match status" value="1"/>
</dbReference>
<gene>
    <name evidence="2" type="ORF">J2T19_004883</name>
</gene>
<comment type="caution">
    <text evidence="2">The sequence shown here is derived from an EMBL/GenBank/DDBJ whole genome shotgun (WGS) entry which is preliminary data.</text>
</comment>
<feature type="transmembrane region" description="Helical" evidence="1">
    <location>
        <begin position="60"/>
        <end position="80"/>
    </location>
</feature>